<dbReference type="EMBL" id="MJFZ01000080">
    <property type="protein sequence ID" value="RAW38798.1"/>
    <property type="molecule type" value="Genomic_DNA"/>
</dbReference>
<keyword evidence="5" id="KW-1185">Reference proteome</keyword>
<reference evidence="3" key="3">
    <citation type="submission" date="2021-01" db="EMBL/GenBank/DDBJ databases">
        <title>Phytophthora aleatoria, a newly-described species from Pinus radiata is distinct from Phytophthora cactorum isolates based on comparative genomics.</title>
        <authorList>
            <person name="Mcdougal R."/>
            <person name="Panda P."/>
            <person name="Williams N."/>
            <person name="Studholme D.J."/>
        </authorList>
    </citation>
    <scope>NUCLEOTIDE SEQUENCE</scope>
    <source>
        <strain evidence="3">NZFS 3830</strain>
    </source>
</reference>
<protein>
    <submittedName>
        <fullName evidence="4">Uncharacterized protein</fullName>
    </submittedName>
</protein>
<reference evidence="4 5" key="1">
    <citation type="submission" date="2018-01" db="EMBL/GenBank/DDBJ databases">
        <title>Draft genome of the strawberry crown rot pathogen Phytophthora cactorum.</title>
        <authorList>
            <person name="Armitage A.D."/>
            <person name="Lysoe E."/>
            <person name="Nellist C.F."/>
            <person name="Harrison R.J."/>
            <person name="Brurberg M.B."/>
        </authorList>
    </citation>
    <scope>NUCLEOTIDE SEQUENCE [LARGE SCALE GENOMIC DNA]</scope>
    <source>
        <strain evidence="4 5">10300</strain>
    </source>
</reference>
<dbReference type="VEuPathDB" id="FungiDB:PC110_g4956"/>
<comment type="caution">
    <text evidence="4">The sequence shown here is derived from an EMBL/GenBank/DDBJ whole genome shotgun (WGS) entry which is preliminary data.</text>
</comment>
<dbReference type="EMBL" id="RCML01000153">
    <property type="protein sequence ID" value="KAG2988436.1"/>
    <property type="molecule type" value="Genomic_DNA"/>
</dbReference>
<dbReference type="Proteomes" id="UP000735874">
    <property type="component" value="Unassembled WGS sequence"/>
</dbReference>
<evidence type="ECO:0000313" key="5">
    <source>
        <dbReference type="Proteomes" id="UP000251314"/>
    </source>
</evidence>
<dbReference type="OrthoDB" id="124018at2759"/>
<dbReference type="Proteomes" id="UP000688947">
    <property type="component" value="Unassembled WGS sequence"/>
</dbReference>
<name>A0A329SSY4_9STRA</name>
<reference evidence="1" key="2">
    <citation type="submission" date="2018-10" db="EMBL/GenBank/DDBJ databases">
        <title>Effector identification in a new, highly contiguous assembly of the strawberry crown rot pathogen Phytophthora cactorum.</title>
        <authorList>
            <person name="Armitage A.D."/>
            <person name="Nellist C.F."/>
            <person name="Bates H."/>
            <person name="Vickerstaff R.J."/>
            <person name="Harrison R.J."/>
        </authorList>
    </citation>
    <scope>NUCLEOTIDE SEQUENCE</scope>
    <source>
        <strain evidence="1">15-7</strain>
        <strain evidence="2">P415</strain>
    </source>
</reference>
<gene>
    <name evidence="3" type="ORF">JG687_00001978</name>
    <name evidence="4" type="ORF">PC110_g4956</name>
    <name evidence="1" type="ORF">PC113_g7595</name>
    <name evidence="2" type="ORF">PC118_g6727</name>
</gene>
<dbReference type="PANTHER" id="PTHR40866:SF1">
    <property type="entry name" value="BED-TYPE DOMAIN-CONTAINING PROTEIN"/>
    <property type="match status" value="1"/>
</dbReference>
<dbReference type="Proteomes" id="UP000251314">
    <property type="component" value="Unassembled WGS sequence"/>
</dbReference>
<evidence type="ECO:0000313" key="4">
    <source>
        <dbReference type="EMBL" id="RAW38798.1"/>
    </source>
</evidence>
<dbReference type="AlphaFoldDB" id="A0A329SSY4"/>
<sequence>MMHRYFKLQEHLDSKNDGIKHLLLAHAHNLRLRCLLKELKDVESVSKALQSNEADLLDAGDWFDSSIAMKPEYANYLGARADIVHSPDFESGCVRGCVATLAA</sequence>
<dbReference type="Proteomes" id="UP000697107">
    <property type="component" value="Unassembled WGS sequence"/>
</dbReference>
<dbReference type="EMBL" id="RCMG01000168">
    <property type="protein sequence ID" value="KAG2860965.1"/>
    <property type="molecule type" value="Genomic_DNA"/>
</dbReference>
<evidence type="ECO:0000313" key="2">
    <source>
        <dbReference type="EMBL" id="KAG2988436.1"/>
    </source>
</evidence>
<evidence type="ECO:0000313" key="1">
    <source>
        <dbReference type="EMBL" id="KAG2860965.1"/>
    </source>
</evidence>
<evidence type="ECO:0000313" key="3">
    <source>
        <dbReference type="EMBL" id="KAG6971543.1"/>
    </source>
</evidence>
<dbReference type="PANTHER" id="PTHR40866">
    <property type="entry name" value="BED-TYPE DOMAIN-CONTAINING PROTEIN"/>
    <property type="match status" value="1"/>
</dbReference>
<proteinExistence type="predicted"/>
<accession>A0A329SSY4</accession>
<dbReference type="EMBL" id="JAENGZ010000050">
    <property type="protein sequence ID" value="KAG6971543.1"/>
    <property type="molecule type" value="Genomic_DNA"/>
</dbReference>
<organism evidence="4 5">
    <name type="scientific">Phytophthora cactorum</name>
    <dbReference type="NCBI Taxonomy" id="29920"/>
    <lineage>
        <taxon>Eukaryota</taxon>
        <taxon>Sar</taxon>
        <taxon>Stramenopiles</taxon>
        <taxon>Oomycota</taxon>
        <taxon>Peronosporomycetes</taxon>
        <taxon>Peronosporales</taxon>
        <taxon>Peronosporaceae</taxon>
        <taxon>Phytophthora</taxon>
    </lineage>
</organism>